<accession>A0A7R9PD13</accession>
<sequence>MLEDIYRDDLIGDPNDLEEIIEGDLDDPQNEDNDNEDEIAGEGNQPDPIGTPIEPKKRKVLRPQPKLNAERKVTRIWSGLDFHLFSKGLGQWSKKISHQLLTRQIFQELRMTHLYSQLHCKPLPQPHTVIPVVSSPRISQ</sequence>
<protein>
    <submittedName>
        <fullName evidence="2">(California timema) hypothetical protein</fullName>
    </submittedName>
</protein>
<feature type="compositionally biased region" description="Acidic residues" evidence="1">
    <location>
        <begin position="15"/>
        <end position="40"/>
    </location>
</feature>
<dbReference type="EMBL" id="OE188125">
    <property type="protein sequence ID" value="CAD7578618.1"/>
    <property type="molecule type" value="Genomic_DNA"/>
</dbReference>
<feature type="compositionally biased region" description="Basic and acidic residues" evidence="1">
    <location>
        <begin position="1"/>
        <end position="10"/>
    </location>
</feature>
<proteinExistence type="predicted"/>
<evidence type="ECO:0000256" key="1">
    <source>
        <dbReference type="SAM" id="MobiDB-lite"/>
    </source>
</evidence>
<name>A0A7R9PD13_TIMCA</name>
<gene>
    <name evidence="2" type="ORF">TCMB3V08_LOCUS11156</name>
</gene>
<dbReference type="AlphaFoldDB" id="A0A7R9PD13"/>
<feature type="region of interest" description="Disordered" evidence="1">
    <location>
        <begin position="1"/>
        <end position="66"/>
    </location>
</feature>
<organism evidence="2">
    <name type="scientific">Timema californicum</name>
    <name type="common">California timema</name>
    <name type="synonym">Walking stick</name>
    <dbReference type="NCBI Taxonomy" id="61474"/>
    <lineage>
        <taxon>Eukaryota</taxon>
        <taxon>Metazoa</taxon>
        <taxon>Ecdysozoa</taxon>
        <taxon>Arthropoda</taxon>
        <taxon>Hexapoda</taxon>
        <taxon>Insecta</taxon>
        <taxon>Pterygota</taxon>
        <taxon>Neoptera</taxon>
        <taxon>Polyneoptera</taxon>
        <taxon>Phasmatodea</taxon>
        <taxon>Timematodea</taxon>
        <taxon>Timematoidea</taxon>
        <taxon>Timematidae</taxon>
        <taxon>Timema</taxon>
    </lineage>
</organism>
<evidence type="ECO:0000313" key="2">
    <source>
        <dbReference type="EMBL" id="CAD7578618.1"/>
    </source>
</evidence>
<reference evidence="2" key="1">
    <citation type="submission" date="2020-11" db="EMBL/GenBank/DDBJ databases">
        <authorList>
            <person name="Tran Van P."/>
        </authorList>
    </citation>
    <scope>NUCLEOTIDE SEQUENCE</scope>
</reference>